<gene>
    <name evidence="4" type="ORF">E4K65_15610</name>
</gene>
<dbReference type="RefSeq" id="WP_135174929.1">
    <property type="nucleotide sequence ID" value="NZ_SPQT01000007.1"/>
</dbReference>
<sequence>MPLDPLAKRLLTMMAAAGPQARSRPSVEARRQSLAKLMQFARADAPDVTASDGTLPGPGGEVPYRLYSHASASERAPGFVFFHGGGLVAGSIATHDRIAAALAHATGCRLVSVDYRLAPEHKFPAAVDDAIAATEWVAREASSLGIDAERLVVGGDSAGATLAAIVCQEALQNAGLSIVAQCLICPVLDFEETSPSREAFAEGHLIDRITIEADLADYLPGSNIDTGDPRISPLRATRLAGLPTAIIHTAEFDPMRDEGNAYARKLLAAGVAVEHVCHDGMVHNFHAMGAILPQAQLVLSQIGEQVRRAVET</sequence>
<keyword evidence="5" id="KW-1185">Reference proteome</keyword>
<dbReference type="Gene3D" id="3.40.50.1820">
    <property type="entry name" value="alpha/beta hydrolase"/>
    <property type="match status" value="1"/>
</dbReference>
<comment type="caution">
    <text evidence="4">The sequence shown here is derived from an EMBL/GenBank/DDBJ whole genome shotgun (WGS) entry which is preliminary data.</text>
</comment>
<proteinExistence type="inferred from homology"/>
<name>A0A4Y9LXU6_9BRAD</name>
<dbReference type="InterPro" id="IPR050300">
    <property type="entry name" value="GDXG_lipolytic_enzyme"/>
</dbReference>
<protein>
    <submittedName>
        <fullName evidence="4">Alpha/beta hydrolase</fullName>
    </submittedName>
</protein>
<dbReference type="PANTHER" id="PTHR48081:SF8">
    <property type="entry name" value="ALPHA_BETA HYDROLASE FOLD-3 DOMAIN-CONTAINING PROTEIN-RELATED"/>
    <property type="match status" value="1"/>
</dbReference>
<dbReference type="GO" id="GO:0016787">
    <property type="term" value="F:hydrolase activity"/>
    <property type="evidence" value="ECO:0007669"/>
    <property type="project" value="UniProtKB-KW"/>
</dbReference>
<evidence type="ECO:0000313" key="5">
    <source>
        <dbReference type="Proteomes" id="UP000297966"/>
    </source>
</evidence>
<dbReference type="PANTHER" id="PTHR48081">
    <property type="entry name" value="AB HYDROLASE SUPERFAMILY PROTEIN C4A8.06C"/>
    <property type="match status" value="1"/>
</dbReference>
<feature type="domain" description="Alpha/beta hydrolase fold-3" evidence="3">
    <location>
        <begin position="79"/>
        <end position="286"/>
    </location>
</feature>
<dbReference type="InterPro" id="IPR029058">
    <property type="entry name" value="AB_hydrolase_fold"/>
</dbReference>
<organism evidence="4 5">
    <name type="scientific">Bradyrhizobium niftali</name>
    <dbReference type="NCBI Taxonomy" id="2560055"/>
    <lineage>
        <taxon>Bacteria</taxon>
        <taxon>Pseudomonadati</taxon>
        <taxon>Pseudomonadota</taxon>
        <taxon>Alphaproteobacteria</taxon>
        <taxon>Hyphomicrobiales</taxon>
        <taxon>Nitrobacteraceae</taxon>
        <taxon>Bradyrhizobium</taxon>
    </lineage>
</organism>
<dbReference type="EMBL" id="SPQT01000007">
    <property type="protein sequence ID" value="TFV47663.1"/>
    <property type="molecule type" value="Genomic_DNA"/>
</dbReference>
<reference evidence="4 5" key="1">
    <citation type="submission" date="2019-03" db="EMBL/GenBank/DDBJ databases">
        <title>Bradyrhizobium diversity isolated from nodules of Chamaecrista fasciculata.</title>
        <authorList>
            <person name="Klepa M.S."/>
            <person name="Urquiaga M.O."/>
            <person name="Hungria M."/>
            <person name="Delamuta J.R."/>
        </authorList>
    </citation>
    <scope>NUCLEOTIDE SEQUENCE [LARGE SCALE GENOMIC DNA]</scope>
    <source>
        <strain evidence="4 5">CNPSo 3448</strain>
    </source>
</reference>
<dbReference type="AlphaFoldDB" id="A0A4Y9LXU6"/>
<evidence type="ECO:0000259" key="3">
    <source>
        <dbReference type="Pfam" id="PF07859"/>
    </source>
</evidence>
<dbReference type="Pfam" id="PF07859">
    <property type="entry name" value="Abhydrolase_3"/>
    <property type="match status" value="1"/>
</dbReference>
<keyword evidence="2 4" id="KW-0378">Hydrolase</keyword>
<evidence type="ECO:0000256" key="1">
    <source>
        <dbReference type="ARBA" id="ARBA00010515"/>
    </source>
</evidence>
<accession>A0A4Y9LXU6</accession>
<evidence type="ECO:0000313" key="4">
    <source>
        <dbReference type="EMBL" id="TFV47663.1"/>
    </source>
</evidence>
<dbReference type="SUPFAM" id="SSF53474">
    <property type="entry name" value="alpha/beta-Hydrolases"/>
    <property type="match status" value="1"/>
</dbReference>
<evidence type="ECO:0000256" key="2">
    <source>
        <dbReference type="ARBA" id="ARBA00022801"/>
    </source>
</evidence>
<dbReference type="InterPro" id="IPR013094">
    <property type="entry name" value="AB_hydrolase_3"/>
</dbReference>
<dbReference type="FunFam" id="3.40.50.1820:FF:000089">
    <property type="entry name" value="Alpha/beta hydrolase"/>
    <property type="match status" value="1"/>
</dbReference>
<comment type="similarity">
    <text evidence="1">Belongs to the 'GDXG' lipolytic enzyme family.</text>
</comment>
<dbReference type="OrthoDB" id="9806180at2"/>
<dbReference type="Proteomes" id="UP000297966">
    <property type="component" value="Unassembled WGS sequence"/>
</dbReference>